<proteinExistence type="predicted"/>
<accession>A0ABQ4BWP0</accession>
<comment type="caution">
    <text evidence="2">The sequence shown here is derived from an EMBL/GenBank/DDBJ whole genome shotgun (WGS) entry which is preliminary data.</text>
</comment>
<evidence type="ECO:0000259" key="1">
    <source>
        <dbReference type="PROSITE" id="PS50883"/>
    </source>
</evidence>
<dbReference type="PANTHER" id="PTHR33121:SF70">
    <property type="entry name" value="SIGNALING PROTEIN YKOW"/>
    <property type="match status" value="1"/>
</dbReference>
<keyword evidence="3" id="KW-1185">Reference proteome</keyword>
<dbReference type="PANTHER" id="PTHR33121">
    <property type="entry name" value="CYCLIC DI-GMP PHOSPHODIESTERASE PDEF"/>
    <property type="match status" value="1"/>
</dbReference>
<gene>
    <name evidence="2" type="ORF">Air01nite_10090</name>
</gene>
<feature type="domain" description="EAL" evidence="1">
    <location>
        <begin position="131"/>
        <end position="390"/>
    </location>
</feature>
<sequence>MVGVVEVVTPLDRMDRARLEVSAERGRARRAAHLAARHEQLATAGPVQLRDLHQRAAAANRETERRHLAAEGIQASHLARLRASAWDATRQPSASDTPSPLFSDRLAIATDRDALEPSARRDRGDDADPAPDALAAELRTAIDRGQLRVEYQPIVSLSDRQMIGVEALVRWQHPRLGLLQPDQFLALAEEIGVITRLDQAVLAEATSEAARWLRATPDPPFVSVNITAGHLQDSGLVREIATLLGETGLPASHLHLEIVEGAVVRPYGPSLATLDDLVRLGVTVAIDDFGTGYSNLSYLRRLPVKTIKVDRSFVADICPPGGGPDPAGAEILVAIITLSHALGLTVTVEGVETAAQAEWLRSIGADSAQGWHFGRPVGMKAIRATIGAGRGTG</sequence>
<dbReference type="InterPro" id="IPR050706">
    <property type="entry name" value="Cyclic-di-GMP_PDE-like"/>
</dbReference>
<dbReference type="EMBL" id="BONC01000004">
    <property type="protein sequence ID" value="GIF54914.1"/>
    <property type="molecule type" value="Genomic_DNA"/>
</dbReference>
<dbReference type="InterPro" id="IPR001633">
    <property type="entry name" value="EAL_dom"/>
</dbReference>
<name>A0ABQ4BWP0_9ACTN</name>
<reference evidence="2 3" key="1">
    <citation type="submission" date="2021-01" db="EMBL/GenBank/DDBJ databases">
        <title>Whole genome shotgun sequence of Asanoa iriomotensis NBRC 100142.</title>
        <authorList>
            <person name="Komaki H."/>
            <person name="Tamura T."/>
        </authorList>
    </citation>
    <scope>NUCLEOTIDE SEQUENCE [LARGE SCALE GENOMIC DNA]</scope>
    <source>
        <strain evidence="2 3">NBRC 100142</strain>
    </source>
</reference>
<organism evidence="2 3">
    <name type="scientific">Asanoa iriomotensis</name>
    <dbReference type="NCBI Taxonomy" id="234613"/>
    <lineage>
        <taxon>Bacteria</taxon>
        <taxon>Bacillati</taxon>
        <taxon>Actinomycetota</taxon>
        <taxon>Actinomycetes</taxon>
        <taxon>Micromonosporales</taxon>
        <taxon>Micromonosporaceae</taxon>
        <taxon>Asanoa</taxon>
    </lineage>
</organism>
<protein>
    <recommendedName>
        <fullName evidence="1">EAL domain-containing protein</fullName>
    </recommendedName>
</protein>
<dbReference type="SUPFAM" id="SSF141868">
    <property type="entry name" value="EAL domain-like"/>
    <property type="match status" value="1"/>
</dbReference>
<evidence type="ECO:0000313" key="3">
    <source>
        <dbReference type="Proteomes" id="UP000624325"/>
    </source>
</evidence>
<evidence type="ECO:0000313" key="2">
    <source>
        <dbReference type="EMBL" id="GIF54914.1"/>
    </source>
</evidence>
<dbReference type="Proteomes" id="UP000624325">
    <property type="component" value="Unassembled WGS sequence"/>
</dbReference>
<dbReference type="Gene3D" id="3.20.20.450">
    <property type="entry name" value="EAL domain"/>
    <property type="match status" value="1"/>
</dbReference>
<dbReference type="Pfam" id="PF00563">
    <property type="entry name" value="EAL"/>
    <property type="match status" value="1"/>
</dbReference>
<dbReference type="InterPro" id="IPR035919">
    <property type="entry name" value="EAL_sf"/>
</dbReference>
<dbReference type="SMART" id="SM00052">
    <property type="entry name" value="EAL"/>
    <property type="match status" value="1"/>
</dbReference>
<dbReference type="PROSITE" id="PS50883">
    <property type="entry name" value="EAL"/>
    <property type="match status" value="1"/>
</dbReference>
<dbReference type="CDD" id="cd01948">
    <property type="entry name" value="EAL"/>
    <property type="match status" value="1"/>
</dbReference>